<accession>A0A368FUW3</accession>
<name>A0A368FUW3_ANCCA</name>
<reference evidence="2 3" key="1">
    <citation type="submission" date="2014-10" db="EMBL/GenBank/DDBJ databases">
        <title>Draft genome of the hookworm Ancylostoma caninum.</title>
        <authorList>
            <person name="Mitreva M."/>
        </authorList>
    </citation>
    <scope>NUCLEOTIDE SEQUENCE [LARGE SCALE GENOMIC DNA]</scope>
    <source>
        <strain evidence="2 3">Baltimore</strain>
    </source>
</reference>
<feature type="transmembrane region" description="Helical" evidence="1">
    <location>
        <begin position="124"/>
        <end position="143"/>
    </location>
</feature>
<keyword evidence="1" id="KW-1133">Transmembrane helix</keyword>
<dbReference type="PANTHER" id="PTHR22714:SF5">
    <property type="entry name" value="PBPE DOMAIN-CONTAINING PROTEIN"/>
    <property type="match status" value="1"/>
</dbReference>
<evidence type="ECO:0000256" key="1">
    <source>
        <dbReference type="SAM" id="Phobius"/>
    </source>
</evidence>
<dbReference type="STRING" id="29170.A0A368FUW3"/>
<dbReference type="Proteomes" id="UP000252519">
    <property type="component" value="Unassembled WGS sequence"/>
</dbReference>
<evidence type="ECO:0008006" key="4">
    <source>
        <dbReference type="Google" id="ProtNLM"/>
    </source>
</evidence>
<dbReference type="InterPro" id="IPR040128">
    <property type="entry name" value="T25E4.2-like"/>
</dbReference>
<keyword evidence="1" id="KW-0472">Membrane</keyword>
<evidence type="ECO:0000313" key="2">
    <source>
        <dbReference type="EMBL" id="RCN34047.1"/>
    </source>
</evidence>
<organism evidence="2 3">
    <name type="scientific">Ancylostoma caninum</name>
    <name type="common">Dog hookworm</name>
    <dbReference type="NCBI Taxonomy" id="29170"/>
    <lineage>
        <taxon>Eukaryota</taxon>
        <taxon>Metazoa</taxon>
        <taxon>Ecdysozoa</taxon>
        <taxon>Nematoda</taxon>
        <taxon>Chromadorea</taxon>
        <taxon>Rhabditida</taxon>
        <taxon>Rhabditina</taxon>
        <taxon>Rhabditomorpha</taxon>
        <taxon>Strongyloidea</taxon>
        <taxon>Ancylostomatidae</taxon>
        <taxon>Ancylostomatinae</taxon>
        <taxon>Ancylostoma</taxon>
    </lineage>
</organism>
<feature type="transmembrane region" description="Helical" evidence="1">
    <location>
        <begin position="52"/>
        <end position="73"/>
    </location>
</feature>
<keyword evidence="1" id="KW-0812">Transmembrane</keyword>
<dbReference type="OrthoDB" id="5834211at2759"/>
<proteinExistence type="predicted"/>
<gene>
    <name evidence="2" type="ORF">ANCCAN_20117</name>
</gene>
<dbReference type="AlphaFoldDB" id="A0A368FUW3"/>
<dbReference type="Gene3D" id="1.10.287.70">
    <property type="match status" value="1"/>
</dbReference>
<dbReference type="EMBL" id="JOJR01000831">
    <property type="protein sequence ID" value="RCN34047.1"/>
    <property type="molecule type" value="Genomic_DNA"/>
</dbReference>
<protein>
    <recommendedName>
        <fullName evidence="4">Ionotropic glutamate receptor C-terminal domain-containing protein</fullName>
    </recommendedName>
</protein>
<evidence type="ECO:0000313" key="3">
    <source>
        <dbReference type="Proteomes" id="UP000252519"/>
    </source>
</evidence>
<keyword evidence="3" id="KW-1185">Reference proteome</keyword>
<sequence length="231" mass="26782">MACGRFRMTRERLKFLTFAYPINFSVRQVYLIRDPGKKQEMSFMLMPFSTHLWILLGITIVTITLTLLLIRYIEFVDNGEALKKYAHTIRSNLRTTSSAVYHMISFSTNFTIEAKPLPTYATFWAIVTLWMMVWSHVIIAYYTSELRGMLIVSSKKKVPFSDFDGFVKQLKEGTYRFLAPSLDWRPQCPGDHTESSCVELFDRIFARHPPVIAAISQLGNDSFIRKVRLIA</sequence>
<dbReference type="PANTHER" id="PTHR22714">
    <property type="entry name" value="PROTEIN CBG02446-RELATED"/>
    <property type="match status" value="1"/>
</dbReference>
<comment type="caution">
    <text evidence="2">The sequence shown here is derived from an EMBL/GenBank/DDBJ whole genome shotgun (WGS) entry which is preliminary data.</text>
</comment>